<gene>
    <name evidence="1" type="ORF">COO91_01559</name>
</gene>
<dbReference type="RefSeq" id="WP_157816370.1">
    <property type="nucleotide sequence ID" value="NZ_CAWNNC010000001.1"/>
</dbReference>
<dbReference type="Proteomes" id="UP000232003">
    <property type="component" value="Chromosome"/>
</dbReference>
<accession>A0A2K8SJN9</accession>
<keyword evidence="2" id="KW-1185">Reference proteome</keyword>
<proteinExistence type="predicted"/>
<protein>
    <submittedName>
        <fullName evidence="1">Uncharacterized protein</fullName>
    </submittedName>
</protein>
<dbReference type="AlphaFoldDB" id="A0A2K8SJN9"/>
<dbReference type="KEGG" id="nfl:COO91_01559"/>
<sequence length="63" mass="6626">MILNAFCLGIGTMPTAGYAYAQNEITAIAIVLCILCNSLSFSGKESNSLCNQSVALTDIPPRT</sequence>
<evidence type="ECO:0000313" key="1">
    <source>
        <dbReference type="EMBL" id="AUB35669.1"/>
    </source>
</evidence>
<dbReference type="EMBL" id="CP024785">
    <property type="protein sequence ID" value="AUB35669.1"/>
    <property type="molecule type" value="Genomic_DNA"/>
</dbReference>
<organism evidence="1 2">
    <name type="scientific">Nostoc flagelliforme CCNUN1</name>
    <dbReference type="NCBI Taxonomy" id="2038116"/>
    <lineage>
        <taxon>Bacteria</taxon>
        <taxon>Bacillati</taxon>
        <taxon>Cyanobacteriota</taxon>
        <taxon>Cyanophyceae</taxon>
        <taxon>Nostocales</taxon>
        <taxon>Nostocaceae</taxon>
        <taxon>Nostoc</taxon>
    </lineage>
</organism>
<name>A0A2K8SJN9_9NOSO</name>
<evidence type="ECO:0000313" key="2">
    <source>
        <dbReference type="Proteomes" id="UP000232003"/>
    </source>
</evidence>
<reference evidence="1 2" key="1">
    <citation type="submission" date="2017-11" db="EMBL/GenBank/DDBJ databases">
        <title>Complete genome of a free-living desiccation-tolerant cyanobacterium and its photosynthetic adaptation to extreme terrestrial habitat.</title>
        <authorList>
            <person name="Shang J."/>
        </authorList>
    </citation>
    <scope>NUCLEOTIDE SEQUENCE [LARGE SCALE GENOMIC DNA]</scope>
    <source>
        <strain evidence="1 2">CCNUN1</strain>
    </source>
</reference>